<evidence type="ECO:0000313" key="2">
    <source>
        <dbReference type="EnsemblMetazoa" id="CapteP193679"/>
    </source>
</evidence>
<dbReference type="Proteomes" id="UP000014760">
    <property type="component" value="Unassembled WGS sequence"/>
</dbReference>
<proteinExistence type="predicted"/>
<dbReference type="EMBL" id="KB311229">
    <property type="protein sequence ID" value="ELT89688.1"/>
    <property type="molecule type" value="Genomic_DNA"/>
</dbReference>
<dbReference type="HOGENOM" id="CLU_1604320_0_0_1"/>
<keyword evidence="3" id="KW-1185">Reference proteome</keyword>
<reference evidence="3" key="1">
    <citation type="submission" date="2012-12" db="EMBL/GenBank/DDBJ databases">
        <authorList>
            <person name="Hellsten U."/>
            <person name="Grimwood J."/>
            <person name="Chapman J.A."/>
            <person name="Shapiro H."/>
            <person name="Aerts A."/>
            <person name="Otillar R.P."/>
            <person name="Terry A.Y."/>
            <person name="Boore J.L."/>
            <person name="Simakov O."/>
            <person name="Marletaz F."/>
            <person name="Cho S.-J."/>
            <person name="Edsinger-Gonzales E."/>
            <person name="Havlak P."/>
            <person name="Kuo D.-H."/>
            <person name="Larsson T."/>
            <person name="Lv J."/>
            <person name="Arendt D."/>
            <person name="Savage R."/>
            <person name="Osoegawa K."/>
            <person name="de Jong P."/>
            <person name="Lindberg D.R."/>
            <person name="Seaver E.C."/>
            <person name="Weisblat D.A."/>
            <person name="Putnam N.H."/>
            <person name="Grigoriev I.V."/>
            <person name="Rokhsar D.S."/>
        </authorList>
    </citation>
    <scope>NUCLEOTIDE SEQUENCE</scope>
    <source>
        <strain evidence="3">I ESC-2004</strain>
    </source>
</reference>
<dbReference type="EMBL" id="AMQN01003215">
    <property type="status" value="NOT_ANNOTATED_CDS"/>
    <property type="molecule type" value="Genomic_DNA"/>
</dbReference>
<dbReference type="AlphaFoldDB" id="R7T8C2"/>
<accession>R7T8C2</accession>
<protein>
    <submittedName>
        <fullName evidence="1 2">Uncharacterized protein</fullName>
    </submittedName>
</protein>
<sequence length="166" mass="20199">MEKHPEPECVIDGQVLEQVQQFKYLRSLLMKDGHNEKEVRMRIAMAKDAFNKHQTLLTGKKTRRLKKKLIKKTLVWSLLVYRSERDWRAVKCGFEEEWKNQLERIRYKGIRFEKSKHKEKPEDHHLEVEGEIDRAYYEIQRIVENSHGVKRGRRRRREFAEVHTMD</sequence>
<reference evidence="1 3" key="2">
    <citation type="journal article" date="2013" name="Nature">
        <title>Insights into bilaterian evolution from three spiralian genomes.</title>
        <authorList>
            <person name="Simakov O."/>
            <person name="Marletaz F."/>
            <person name="Cho S.J."/>
            <person name="Edsinger-Gonzales E."/>
            <person name="Havlak P."/>
            <person name="Hellsten U."/>
            <person name="Kuo D.H."/>
            <person name="Larsson T."/>
            <person name="Lv J."/>
            <person name="Arendt D."/>
            <person name="Savage R."/>
            <person name="Osoegawa K."/>
            <person name="de Jong P."/>
            <person name="Grimwood J."/>
            <person name="Chapman J.A."/>
            <person name="Shapiro H."/>
            <person name="Aerts A."/>
            <person name="Otillar R.P."/>
            <person name="Terry A.Y."/>
            <person name="Boore J.L."/>
            <person name="Grigoriev I.V."/>
            <person name="Lindberg D.R."/>
            <person name="Seaver E.C."/>
            <person name="Weisblat D.A."/>
            <person name="Putnam N.H."/>
            <person name="Rokhsar D.S."/>
        </authorList>
    </citation>
    <scope>NUCLEOTIDE SEQUENCE</scope>
    <source>
        <strain evidence="1 3">I ESC-2004</strain>
    </source>
</reference>
<dbReference type="OrthoDB" id="6139357at2759"/>
<evidence type="ECO:0000313" key="3">
    <source>
        <dbReference type="Proteomes" id="UP000014760"/>
    </source>
</evidence>
<gene>
    <name evidence="1" type="ORF">CAPTEDRAFT_193679</name>
</gene>
<evidence type="ECO:0000313" key="1">
    <source>
        <dbReference type="EMBL" id="ELT89688.1"/>
    </source>
</evidence>
<reference evidence="2" key="3">
    <citation type="submission" date="2015-06" db="UniProtKB">
        <authorList>
            <consortium name="EnsemblMetazoa"/>
        </authorList>
    </citation>
    <scope>IDENTIFICATION</scope>
</reference>
<organism evidence="1">
    <name type="scientific">Capitella teleta</name>
    <name type="common">Polychaete worm</name>
    <dbReference type="NCBI Taxonomy" id="283909"/>
    <lineage>
        <taxon>Eukaryota</taxon>
        <taxon>Metazoa</taxon>
        <taxon>Spiralia</taxon>
        <taxon>Lophotrochozoa</taxon>
        <taxon>Annelida</taxon>
        <taxon>Polychaeta</taxon>
        <taxon>Sedentaria</taxon>
        <taxon>Scolecida</taxon>
        <taxon>Capitellidae</taxon>
        <taxon>Capitella</taxon>
    </lineage>
</organism>
<name>R7T8C2_CAPTE</name>
<dbReference type="EnsemblMetazoa" id="CapteT193679">
    <property type="protein sequence ID" value="CapteP193679"/>
    <property type="gene ID" value="CapteG193679"/>
</dbReference>